<evidence type="ECO:0000313" key="4">
    <source>
        <dbReference type="Proteomes" id="UP001500618"/>
    </source>
</evidence>
<proteinExistence type="predicted"/>
<keyword evidence="4" id="KW-1185">Reference proteome</keyword>
<organism evidence="3 4">
    <name type="scientific">Fodinicola feengrottensis</name>
    <dbReference type="NCBI Taxonomy" id="435914"/>
    <lineage>
        <taxon>Bacteria</taxon>
        <taxon>Bacillati</taxon>
        <taxon>Actinomycetota</taxon>
        <taxon>Actinomycetes</taxon>
        <taxon>Mycobacteriales</taxon>
        <taxon>Fodinicola</taxon>
    </lineage>
</organism>
<feature type="domain" description="CHAT" evidence="2">
    <location>
        <begin position="604"/>
        <end position="771"/>
    </location>
</feature>
<protein>
    <recommendedName>
        <fullName evidence="2">CHAT domain-containing protein</fullName>
    </recommendedName>
</protein>
<feature type="compositionally biased region" description="Low complexity" evidence="1">
    <location>
        <begin position="138"/>
        <end position="147"/>
    </location>
</feature>
<gene>
    <name evidence="3" type="ORF">GCM10009765_45740</name>
</gene>
<dbReference type="Pfam" id="PF12770">
    <property type="entry name" value="CHAT"/>
    <property type="match status" value="1"/>
</dbReference>
<evidence type="ECO:0000259" key="2">
    <source>
        <dbReference type="Pfam" id="PF12770"/>
    </source>
</evidence>
<evidence type="ECO:0000313" key="3">
    <source>
        <dbReference type="EMBL" id="GAA1691112.1"/>
    </source>
</evidence>
<dbReference type="Proteomes" id="UP001500618">
    <property type="component" value="Unassembled WGS sequence"/>
</dbReference>
<comment type="caution">
    <text evidence="3">The sequence shown here is derived from an EMBL/GenBank/DDBJ whole genome shotgun (WGS) entry which is preliminary data.</text>
</comment>
<feature type="region of interest" description="Disordered" evidence="1">
    <location>
        <begin position="132"/>
        <end position="158"/>
    </location>
</feature>
<dbReference type="EMBL" id="BAAANY010000018">
    <property type="protein sequence ID" value="GAA1691112.1"/>
    <property type="molecule type" value="Genomic_DNA"/>
</dbReference>
<evidence type="ECO:0000256" key="1">
    <source>
        <dbReference type="SAM" id="MobiDB-lite"/>
    </source>
</evidence>
<sequence length="794" mass="85714">MTEPLVFSFGAIAPLVPRYGDTTMHVMLSIRAEPNDNGRWVTDADLVIHGVGGSKITDLRESGGLALAPPEQDGVRVRLTGWLAGTRYLYLVLRLPWSGPGGGLCAQVWLLDPAAPDGANILASTEIRVSSAPPYSPPAFGSQQGQQPGPPLGSHDPQAWMGEEQYRRRQISAAPYPHPAEPAEESEPAQEWELLRPRPVPLSPAVVNTGFALPRSPATPLSPDYALATGGRYLFWLDIGRLVAESIERTPMMLPPGLPTGAVLTVALFGVPEGIGIDPDRAVGRLTLRTNGTAFVSYQPSPVDSEVGAERLFFPVDTPAKSGTARLWCHIYWRQVLLQSRLIQAEVASSSILAPHAITSTVDYRLADPDDAIYQPRQPEHAASVTIGQEGGTHVLRVMATDGRDLLRAEATLGEGQLGNQIQLARSALRRVAWGSEEPWQPGQDYRYERPPSLEQVTSDLILLAVNGYRLHHLLLQALGRGVGADPYDVADRVGKALRSPGFVQIALTRSAGHVVPAAMLYDLPLDSNAANLSLCADFVASAEKGELFGSACLTGTCKQASEPDPRLVCPGGFWGFRHALGIPLSIGGGPAVPMTLPYRDGVALAGGVYQDFPSAQGHVEALRGLVRWRDYRMGRDRLGTLEALGEQAQIVYFYCHGGVEGDVPYLRVGHDGDPVITPDNLYQRRIRWSLSRPLVFLNGCRTTELSPERAIEFVSFFVQDAWASGVIGTEITVFEPMAAAFAQDCLHAFLVEGHPIGAAVTRARISLLAAGNPLGLAYIPYVLPSIRMEKQGL</sequence>
<reference evidence="3 4" key="1">
    <citation type="journal article" date="2019" name="Int. J. Syst. Evol. Microbiol.">
        <title>The Global Catalogue of Microorganisms (GCM) 10K type strain sequencing project: providing services to taxonomists for standard genome sequencing and annotation.</title>
        <authorList>
            <consortium name="The Broad Institute Genomics Platform"/>
            <consortium name="The Broad Institute Genome Sequencing Center for Infectious Disease"/>
            <person name="Wu L."/>
            <person name="Ma J."/>
        </authorList>
    </citation>
    <scope>NUCLEOTIDE SEQUENCE [LARGE SCALE GENOMIC DNA]</scope>
    <source>
        <strain evidence="3 4">JCM 14718</strain>
    </source>
</reference>
<dbReference type="InterPro" id="IPR024983">
    <property type="entry name" value="CHAT_dom"/>
</dbReference>
<name>A0ABN2HP72_9ACTN</name>
<accession>A0ABN2HP72</accession>
<dbReference type="RefSeq" id="WP_344312452.1">
    <property type="nucleotide sequence ID" value="NZ_BAAANY010000018.1"/>
</dbReference>